<evidence type="ECO:0000256" key="1">
    <source>
        <dbReference type="ARBA" id="ARBA00004752"/>
    </source>
</evidence>
<evidence type="ECO:0000313" key="12">
    <source>
        <dbReference type="EMBL" id="GHD09349.1"/>
    </source>
</evidence>
<dbReference type="AlphaFoldDB" id="A0A8J3GJZ2"/>
<evidence type="ECO:0000259" key="11">
    <source>
        <dbReference type="PROSITE" id="PS52029"/>
    </source>
</evidence>
<evidence type="ECO:0000256" key="9">
    <source>
        <dbReference type="PROSITE-ProRule" id="PRU01373"/>
    </source>
</evidence>
<dbReference type="Gene3D" id="2.40.440.10">
    <property type="entry name" value="L,D-transpeptidase catalytic domain-like"/>
    <property type="match status" value="1"/>
</dbReference>
<proteinExistence type="inferred from homology"/>
<organism evidence="12 13">
    <name type="scientific">Tianweitania populi</name>
    <dbReference type="NCBI Taxonomy" id="1607949"/>
    <lineage>
        <taxon>Bacteria</taxon>
        <taxon>Pseudomonadati</taxon>
        <taxon>Pseudomonadota</taxon>
        <taxon>Alphaproteobacteria</taxon>
        <taxon>Hyphomicrobiales</taxon>
        <taxon>Phyllobacteriaceae</taxon>
        <taxon>Tianweitania</taxon>
    </lineage>
</organism>
<dbReference type="PROSITE" id="PS52029">
    <property type="entry name" value="LD_TPASE"/>
    <property type="match status" value="1"/>
</dbReference>
<dbReference type="UniPathway" id="UPA00219"/>
<reference evidence="12" key="1">
    <citation type="journal article" date="2014" name="Int. J. Syst. Evol. Microbiol.">
        <title>Complete genome sequence of Corynebacterium casei LMG S-19264T (=DSM 44701T), isolated from a smear-ripened cheese.</title>
        <authorList>
            <consortium name="US DOE Joint Genome Institute (JGI-PGF)"/>
            <person name="Walter F."/>
            <person name="Albersmeier A."/>
            <person name="Kalinowski J."/>
            <person name="Ruckert C."/>
        </authorList>
    </citation>
    <scope>NUCLEOTIDE SEQUENCE</scope>
    <source>
        <strain evidence="12">KCTC 42249</strain>
    </source>
</reference>
<evidence type="ECO:0000313" key="13">
    <source>
        <dbReference type="Proteomes" id="UP000630142"/>
    </source>
</evidence>
<evidence type="ECO:0000256" key="2">
    <source>
        <dbReference type="ARBA" id="ARBA00005992"/>
    </source>
</evidence>
<feature type="active site" description="Nucleophile" evidence="9">
    <location>
        <position position="295"/>
    </location>
</feature>
<keyword evidence="6 9" id="KW-0133">Cell shape</keyword>
<evidence type="ECO:0000256" key="8">
    <source>
        <dbReference type="ARBA" id="ARBA00023316"/>
    </source>
</evidence>
<comment type="similarity">
    <text evidence="2">Belongs to the YkuD family.</text>
</comment>
<dbReference type="Pfam" id="PF03734">
    <property type="entry name" value="YkuD"/>
    <property type="match status" value="1"/>
</dbReference>
<comment type="pathway">
    <text evidence="1 9">Cell wall biogenesis; peptidoglycan biosynthesis.</text>
</comment>
<dbReference type="InterPro" id="IPR038063">
    <property type="entry name" value="Transpep_catalytic_dom"/>
</dbReference>
<feature type="compositionally biased region" description="Low complexity" evidence="10">
    <location>
        <begin position="46"/>
        <end position="68"/>
    </location>
</feature>
<evidence type="ECO:0000256" key="5">
    <source>
        <dbReference type="ARBA" id="ARBA00022801"/>
    </source>
</evidence>
<keyword evidence="3" id="KW-0328">Glycosyltransferase</keyword>
<evidence type="ECO:0000256" key="6">
    <source>
        <dbReference type="ARBA" id="ARBA00022960"/>
    </source>
</evidence>
<evidence type="ECO:0000256" key="4">
    <source>
        <dbReference type="ARBA" id="ARBA00022679"/>
    </source>
</evidence>
<dbReference type="GO" id="GO:0016757">
    <property type="term" value="F:glycosyltransferase activity"/>
    <property type="evidence" value="ECO:0007669"/>
    <property type="project" value="UniProtKB-KW"/>
</dbReference>
<keyword evidence="13" id="KW-1185">Reference proteome</keyword>
<accession>A0A8J3GJZ2</accession>
<keyword evidence="8 9" id="KW-0961">Cell wall biogenesis/degradation</keyword>
<dbReference type="Proteomes" id="UP000630142">
    <property type="component" value="Unassembled WGS sequence"/>
</dbReference>
<name>A0A8J3GJZ2_9HYPH</name>
<feature type="active site" description="Proton donor/acceptor" evidence="9">
    <location>
        <position position="279"/>
    </location>
</feature>
<evidence type="ECO:0000256" key="10">
    <source>
        <dbReference type="SAM" id="MobiDB-lite"/>
    </source>
</evidence>
<evidence type="ECO:0000256" key="7">
    <source>
        <dbReference type="ARBA" id="ARBA00022984"/>
    </source>
</evidence>
<keyword evidence="7 9" id="KW-0573">Peptidoglycan synthesis</keyword>
<dbReference type="SUPFAM" id="SSF141523">
    <property type="entry name" value="L,D-transpeptidase catalytic domain-like"/>
    <property type="match status" value="1"/>
</dbReference>
<dbReference type="GO" id="GO:0071555">
    <property type="term" value="P:cell wall organization"/>
    <property type="evidence" value="ECO:0007669"/>
    <property type="project" value="UniProtKB-UniRule"/>
</dbReference>
<dbReference type="RefSeq" id="WP_189502139.1">
    <property type="nucleotide sequence ID" value="NZ_BMZQ01000001.1"/>
</dbReference>
<reference evidence="12" key="2">
    <citation type="submission" date="2020-09" db="EMBL/GenBank/DDBJ databases">
        <authorList>
            <person name="Sun Q."/>
            <person name="Kim S."/>
        </authorList>
    </citation>
    <scope>NUCLEOTIDE SEQUENCE</scope>
    <source>
        <strain evidence="12">KCTC 42249</strain>
    </source>
</reference>
<keyword evidence="5" id="KW-0378">Hydrolase</keyword>
<dbReference type="GO" id="GO:0018104">
    <property type="term" value="P:peptidoglycan-protein cross-linking"/>
    <property type="evidence" value="ECO:0007669"/>
    <property type="project" value="TreeGrafter"/>
</dbReference>
<gene>
    <name evidence="12" type="ORF">GCM10016234_10020</name>
</gene>
<protein>
    <recommendedName>
        <fullName evidence="11">L,D-TPase catalytic domain-containing protein</fullName>
    </recommendedName>
</protein>
<dbReference type="PANTHER" id="PTHR30582">
    <property type="entry name" value="L,D-TRANSPEPTIDASE"/>
    <property type="match status" value="1"/>
</dbReference>
<dbReference type="FunFam" id="2.40.440.10:FF:000002">
    <property type="entry name" value="L,D-transpeptidase ErfK/SrfK"/>
    <property type="match status" value="1"/>
</dbReference>
<dbReference type="EMBL" id="BMZQ01000001">
    <property type="protein sequence ID" value="GHD09349.1"/>
    <property type="molecule type" value="Genomic_DNA"/>
</dbReference>
<feature type="domain" description="L,D-TPase catalytic" evidence="11">
    <location>
        <begin position="182"/>
        <end position="319"/>
    </location>
</feature>
<sequence>MLLRDLVVAGLCSAVVYVSPAHAGGDRGFDFAGMYQRKLDAQTVTTGATGKPGAAPAKGAAAKKTSAADTKKSVSKSVPQANTVSQTKPVARTVAMPQMVQPVSTMPTVDVAVEGNNGELRSVQRPQGGFFKTIFGEDAPPRYLPETQTLDGKLAARAAAKPFKVKAEFEPQTVAFSGYEKGTIVIDTTARRLYLVESRDTARRYAIAVGKEGLAFKGTGTVGDKQEWPRWFPTKDMQAREPKKYGQYKDGMNGGPSNPLGARAIYLYQGKTDTHIRIHGTTQPESIGSAASNGCFRMINEHVMELYQRVPMGAQIVVL</sequence>
<dbReference type="CDD" id="cd16913">
    <property type="entry name" value="YkuD_like"/>
    <property type="match status" value="1"/>
</dbReference>
<dbReference type="GO" id="GO:0008360">
    <property type="term" value="P:regulation of cell shape"/>
    <property type="evidence" value="ECO:0007669"/>
    <property type="project" value="UniProtKB-UniRule"/>
</dbReference>
<evidence type="ECO:0000256" key="3">
    <source>
        <dbReference type="ARBA" id="ARBA00022676"/>
    </source>
</evidence>
<dbReference type="InterPro" id="IPR050979">
    <property type="entry name" value="LD-transpeptidase"/>
</dbReference>
<dbReference type="InterPro" id="IPR005490">
    <property type="entry name" value="LD_TPept_cat_dom"/>
</dbReference>
<dbReference type="GO" id="GO:0071972">
    <property type="term" value="F:peptidoglycan L,D-transpeptidase activity"/>
    <property type="evidence" value="ECO:0007669"/>
    <property type="project" value="TreeGrafter"/>
</dbReference>
<dbReference type="PANTHER" id="PTHR30582:SF24">
    <property type="entry name" value="L,D-TRANSPEPTIDASE ERFK_SRFK-RELATED"/>
    <property type="match status" value="1"/>
</dbReference>
<feature type="region of interest" description="Disordered" evidence="10">
    <location>
        <begin position="46"/>
        <end position="86"/>
    </location>
</feature>
<comment type="caution">
    <text evidence="12">The sequence shown here is derived from an EMBL/GenBank/DDBJ whole genome shotgun (WGS) entry which is preliminary data.</text>
</comment>
<dbReference type="GO" id="GO:0005576">
    <property type="term" value="C:extracellular region"/>
    <property type="evidence" value="ECO:0007669"/>
    <property type="project" value="TreeGrafter"/>
</dbReference>
<keyword evidence="4" id="KW-0808">Transferase</keyword>